<accession>A0A9D4BPA4</accession>
<proteinExistence type="predicted"/>
<name>A0A9D4BPA4_DREPO</name>
<protein>
    <submittedName>
        <fullName evidence="1">Uncharacterized protein</fullName>
    </submittedName>
</protein>
<sequence>MAVGLRILIGILGGDVNVRTITVSADGMVMTVKSQGDQVHANRLEEDPGRVLGESEQDDPTRLCPIVWDNGGLMRKALPKIR</sequence>
<comment type="caution">
    <text evidence="1">The sequence shown here is derived from an EMBL/GenBank/DDBJ whole genome shotgun (WGS) entry which is preliminary data.</text>
</comment>
<dbReference type="EMBL" id="JAIWYP010000015">
    <property type="protein sequence ID" value="KAH3700337.1"/>
    <property type="molecule type" value="Genomic_DNA"/>
</dbReference>
<dbReference type="Proteomes" id="UP000828390">
    <property type="component" value="Unassembled WGS sequence"/>
</dbReference>
<evidence type="ECO:0000313" key="2">
    <source>
        <dbReference type="Proteomes" id="UP000828390"/>
    </source>
</evidence>
<gene>
    <name evidence="1" type="ORF">DPMN_075313</name>
</gene>
<dbReference type="AlphaFoldDB" id="A0A9D4BPA4"/>
<evidence type="ECO:0000313" key="1">
    <source>
        <dbReference type="EMBL" id="KAH3700337.1"/>
    </source>
</evidence>
<organism evidence="1 2">
    <name type="scientific">Dreissena polymorpha</name>
    <name type="common">Zebra mussel</name>
    <name type="synonym">Mytilus polymorpha</name>
    <dbReference type="NCBI Taxonomy" id="45954"/>
    <lineage>
        <taxon>Eukaryota</taxon>
        <taxon>Metazoa</taxon>
        <taxon>Spiralia</taxon>
        <taxon>Lophotrochozoa</taxon>
        <taxon>Mollusca</taxon>
        <taxon>Bivalvia</taxon>
        <taxon>Autobranchia</taxon>
        <taxon>Heteroconchia</taxon>
        <taxon>Euheterodonta</taxon>
        <taxon>Imparidentia</taxon>
        <taxon>Neoheterodontei</taxon>
        <taxon>Myida</taxon>
        <taxon>Dreissenoidea</taxon>
        <taxon>Dreissenidae</taxon>
        <taxon>Dreissena</taxon>
    </lineage>
</organism>
<keyword evidence="2" id="KW-1185">Reference proteome</keyword>
<reference evidence="1" key="1">
    <citation type="journal article" date="2019" name="bioRxiv">
        <title>The Genome of the Zebra Mussel, Dreissena polymorpha: A Resource for Invasive Species Research.</title>
        <authorList>
            <person name="McCartney M.A."/>
            <person name="Auch B."/>
            <person name="Kono T."/>
            <person name="Mallez S."/>
            <person name="Zhang Y."/>
            <person name="Obille A."/>
            <person name="Becker A."/>
            <person name="Abrahante J.E."/>
            <person name="Garbe J."/>
            <person name="Badalamenti J.P."/>
            <person name="Herman A."/>
            <person name="Mangelson H."/>
            <person name="Liachko I."/>
            <person name="Sullivan S."/>
            <person name="Sone E.D."/>
            <person name="Koren S."/>
            <person name="Silverstein K.A.T."/>
            <person name="Beckman K.B."/>
            <person name="Gohl D.M."/>
        </authorList>
    </citation>
    <scope>NUCLEOTIDE SEQUENCE</scope>
    <source>
        <strain evidence="1">Duluth1</strain>
        <tissue evidence="1">Whole animal</tissue>
    </source>
</reference>
<reference evidence="1" key="2">
    <citation type="submission" date="2020-11" db="EMBL/GenBank/DDBJ databases">
        <authorList>
            <person name="McCartney M.A."/>
            <person name="Auch B."/>
            <person name="Kono T."/>
            <person name="Mallez S."/>
            <person name="Becker A."/>
            <person name="Gohl D.M."/>
            <person name="Silverstein K.A.T."/>
            <person name="Koren S."/>
            <person name="Bechman K.B."/>
            <person name="Herman A."/>
            <person name="Abrahante J.E."/>
            <person name="Garbe J."/>
        </authorList>
    </citation>
    <scope>NUCLEOTIDE SEQUENCE</scope>
    <source>
        <strain evidence="1">Duluth1</strain>
        <tissue evidence="1">Whole animal</tissue>
    </source>
</reference>